<dbReference type="Gene3D" id="1.20.140.10">
    <property type="entry name" value="Butyryl-CoA Dehydrogenase, subunit A, domain 3"/>
    <property type="match status" value="1"/>
</dbReference>
<feature type="domain" description="Acyl-CoA dehydrogenase C-terminal" evidence="2">
    <location>
        <begin position="230"/>
        <end position="356"/>
    </location>
</feature>
<dbReference type="InterPro" id="IPR013107">
    <property type="entry name" value="Acyl-CoA_DH_C"/>
</dbReference>
<dbReference type="InterPro" id="IPR046373">
    <property type="entry name" value="Acyl-CoA_Oxase/DH_mid-dom_sf"/>
</dbReference>
<evidence type="ECO:0000256" key="1">
    <source>
        <dbReference type="ARBA" id="ARBA00023002"/>
    </source>
</evidence>
<sequence>MSFEQSWTTKIRKYAAESETLGKLHPEILNLIYEQNWFNLYVPKIYGGLEKPLSEILRLEENLAKADGSLAWTVTLCSGAAWFAGFLDPQLAIDIFSDSKVCFAGSGATGGTAIETDNGYLINGFWKYASGALHATIFTANCTLCDKNGNPLLNNDEKEIVKSFILKREEVEIIPEWSYIGLAATGSHAFKTKDLVVGKNRLFEINSALNVECPLLNYPFMALAETTLAVNHSGMALHFIELVEEYFYQRSGLKRYTPEQVSYFEKDLHNLKANFKAVRKAFYNTFDSSWKQFKETGIVNDDLLKQVSKKSRSLAHRARKTVDALYPYCGLEAAKKESELNRVWRDLHTASQHSLLTFEF</sequence>
<proteinExistence type="predicted"/>
<dbReference type="RefSeq" id="WP_379664397.1">
    <property type="nucleotide sequence ID" value="NZ_JBHUDG010000051.1"/>
</dbReference>
<organism evidence="3 4">
    <name type="scientific">Pseudopedobacter beijingensis</name>
    <dbReference type="NCBI Taxonomy" id="1207056"/>
    <lineage>
        <taxon>Bacteria</taxon>
        <taxon>Pseudomonadati</taxon>
        <taxon>Bacteroidota</taxon>
        <taxon>Sphingobacteriia</taxon>
        <taxon>Sphingobacteriales</taxon>
        <taxon>Sphingobacteriaceae</taxon>
        <taxon>Pseudopedobacter</taxon>
    </lineage>
</organism>
<evidence type="ECO:0000259" key="2">
    <source>
        <dbReference type="Pfam" id="PF08028"/>
    </source>
</evidence>
<keyword evidence="1" id="KW-0560">Oxidoreductase</keyword>
<keyword evidence="4" id="KW-1185">Reference proteome</keyword>
<dbReference type="Gene3D" id="2.40.110.10">
    <property type="entry name" value="Butyryl-CoA Dehydrogenase, subunit A, domain 2"/>
    <property type="match status" value="1"/>
</dbReference>
<dbReference type="Proteomes" id="UP001597118">
    <property type="component" value="Unassembled WGS sequence"/>
</dbReference>
<dbReference type="Pfam" id="PF08028">
    <property type="entry name" value="Acyl-CoA_dh_2"/>
    <property type="match status" value="1"/>
</dbReference>
<reference evidence="4" key="1">
    <citation type="journal article" date="2019" name="Int. J. Syst. Evol. Microbiol.">
        <title>The Global Catalogue of Microorganisms (GCM) 10K type strain sequencing project: providing services to taxonomists for standard genome sequencing and annotation.</title>
        <authorList>
            <consortium name="The Broad Institute Genomics Platform"/>
            <consortium name="The Broad Institute Genome Sequencing Center for Infectious Disease"/>
            <person name="Wu L."/>
            <person name="Ma J."/>
        </authorList>
    </citation>
    <scope>NUCLEOTIDE SEQUENCE [LARGE SCALE GENOMIC DNA]</scope>
    <source>
        <strain evidence="4">CCUG 53762</strain>
    </source>
</reference>
<gene>
    <name evidence="3" type="ORF">ACFSAH_19550</name>
</gene>
<comment type="caution">
    <text evidence="3">The sequence shown here is derived from an EMBL/GenBank/DDBJ whole genome shotgun (WGS) entry which is preliminary data.</text>
</comment>
<dbReference type="InterPro" id="IPR037069">
    <property type="entry name" value="AcylCoA_DH/ox_N_sf"/>
</dbReference>
<dbReference type="PIRSF" id="PIRSF016578">
    <property type="entry name" value="HsaA"/>
    <property type="match status" value="1"/>
</dbReference>
<dbReference type="Gene3D" id="1.10.540.10">
    <property type="entry name" value="Acyl-CoA dehydrogenase/oxidase, N-terminal domain"/>
    <property type="match status" value="1"/>
</dbReference>
<dbReference type="SUPFAM" id="SSF56645">
    <property type="entry name" value="Acyl-CoA dehydrogenase NM domain-like"/>
    <property type="match status" value="1"/>
</dbReference>
<evidence type="ECO:0000313" key="4">
    <source>
        <dbReference type="Proteomes" id="UP001597118"/>
    </source>
</evidence>
<accession>A0ABW4IKC6</accession>
<evidence type="ECO:0000313" key="3">
    <source>
        <dbReference type="EMBL" id="MFD1632076.1"/>
    </source>
</evidence>
<dbReference type="EMBL" id="JBHUDG010000051">
    <property type="protein sequence ID" value="MFD1632076.1"/>
    <property type="molecule type" value="Genomic_DNA"/>
</dbReference>
<name>A0ABW4IKC6_9SPHI</name>
<dbReference type="InterPro" id="IPR009100">
    <property type="entry name" value="AcylCoA_DH/oxidase_NM_dom_sf"/>
</dbReference>
<protein>
    <submittedName>
        <fullName evidence="3">Acyl-CoA dehydrogenase</fullName>
    </submittedName>
</protein>